<organism evidence="2 3">
    <name type="scientific">Colocasia esculenta</name>
    <name type="common">Wild taro</name>
    <name type="synonym">Arum esculentum</name>
    <dbReference type="NCBI Taxonomy" id="4460"/>
    <lineage>
        <taxon>Eukaryota</taxon>
        <taxon>Viridiplantae</taxon>
        <taxon>Streptophyta</taxon>
        <taxon>Embryophyta</taxon>
        <taxon>Tracheophyta</taxon>
        <taxon>Spermatophyta</taxon>
        <taxon>Magnoliopsida</taxon>
        <taxon>Liliopsida</taxon>
        <taxon>Araceae</taxon>
        <taxon>Aroideae</taxon>
        <taxon>Colocasieae</taxon>
        <taxon>Colocasia</taxon>
    </lineage>
</organism>
<dbReference type="Proteomes" id="UP000652761">
    <property type="component" value="Unassembled WGS sequence"/>
</dbReference>
<feature type="region of interest" description="Disordered" evidence="1">
    <location>
        <begin position="1"/>
        <end position="53"/>
    </location>
</feature>
<name>A0A843TR60_COLES</name>
<dbReference type="AlphaFoldDB" id="A0A843TR60"/>
<comment type="caution">
    <text evidence="2">The sequence shown here is derived from an EMBL/GenBank/DDBJ whole genome shotgun (WGS) entry which is preliminary data.</text>
</comment>
<proteinExistence type="predicted"/>
<evidence type="ECO:0000313" key="2">
    <source>
        <dbReference type="EMBL" id="MQL71934.1"/>
    </source>
</evidence>
<feature type="compositionally biased region" description="Low complexity" evidence="1">
    <location>
        <begin position="105"/>
        <end position="126"/>
    </location>
</feature>
<keyword evidence="3" id="KW-1185">Reference proteome</keyword>
<feature type="compositionally biased region" description="Acidic residues" evidence="1">
    <location>
        <begin position="8"/>
        <end position="20"/>
    </location>
</feature>
<evidence type="ECO:0000256" key="1">
    <source>
        <dbReference type="SAM" id="MobiDB-lite"/>
    </source>
</evidence>
<sequence>MSRRATRDDDDEPDSEDSDPEITKGSAPEEVSPPEEVAPPPEEVAAAEGVHKDKVTMDMMHRGTMDMTHKGTIYGPSGGCQQETRMYGWAREPEFQFQPLPASNSYGSVSSSHAQGSSSYSDSGFQSTQQLFTPRGIQKGMNVLVASLFGYSEYSEYKNPIYGFQ</sequence>
<accession>A0A843TR60</accession>
<gene>
    <name evidence="2" type="ORF">Taro_004260</name>
</gene>
<reference evidence="2" key="1">
    <citation type="submission" date="2017-07" db="EMBL/GenBank/DDBJ databases">
        <title>Taro Niue Genome Assembly and Annotation.</title>
        <authorList>
            <person name="Atibalentja N."/>
            <person name="Keating K."/>
            <person name="Fields C.J."/>
        </authorList>
    </citation>
    <scope>NUCLEOTIDE SEQUENCE</scope>
    <source>
        <strain evidence="2">Niue_2</strain>
        <tissue evidence="2">Leaf</tissue>
    </source>
</reference>
<feature type="region of interest" description="Disordered" evidence="1">
    <location>
        <begin position="98"/>
        <end position="126"/>
    </location>
</feature>
<dbReference type="EMBL" id="NMUH01000113">
    <property type="protein sequence ID" value="MQL71934.1"/>
    <property type="molecule type" value="Genomic_DNA"/>
</dbReference>
<evidence type="ECO:0000313" key="3">
    <source>
        <dbReference type="Proteomes" id="UP000652761"/>
    </source>
</evidence>
<protein>
    <submittedName>
        <fullName evidence="2">Uncharacterized protein</fullName>
    </submittedName>
</protein>